<comment type="caution">
    <text evidence="2">The sequence shown here is derived from an EMBL/GenBank/DDBJ whole genome shotgun (WGS) entry which is preliminary data.</text>
</comment>
<name>A0A8X7BUJ7_9ARAC</name>
<protein>
    <submittedName>
        <fullName evidence="2">Uncharacterized protein</fullName>
    </submittedName>
</protein>
<organism evidence="2 3">
    <name type="scientific">Trichonephila inaurata madagascariensis</name>
    <dbReference type="NCBI Taxonomy" id="2747483"/>
    <lineage>
        <taxon>Eukaryota</taxon>
        <taxon>Metazoa</taxon>
        <taxon>Ecdysozoa</taxon>
        <taxon>Arthropoda</taxon>
        <taxon>Chelicerata</taxon>
        <taxon>Arachnida</taxon>
        <taxon>Araneae</taxon>
        <taxon>Araneomorphae</taxon>
        <taxon>Entelegynae</taxon>
        <taxon>Araneoidea</taxon>
        <taxon>Nephilidae</taxon>
        <taxon>Trichonephila</taxon>
        <taxon>Trichonephila inaurata</taxon>
    </lineage>
</organism>
<evidence type="ECO:0000256" key="1">
    <source>
        <dbReference type="SAM" id="Phobius"/>
    </source>
</evidence>
<keyword evidence="1" id="KW-0812">Transmembrane</keyword>
<evidence type="ECO:0000313" key="2">
    <source>
        <dbReference type="EMBL" id="GFY43157.1"/>
    </source>
</evidence>
<dbReference type="Proteomes" id="UP000886998">
    <property type="component" value="Unassembled WGS sequence"/>
</dbReference>
<dbReference type="InterPro" id="IPR011498">
    <property type="entry name" value="Kelch_2"/>
</dbReference>
<accession>A0A8X7BUJ7</accession>
<dbReference type="AlphaFoldDB" id="A0A8X7BUJ7"/>
<dbReference type="Gene3D" id="2.120.10.80">
    <property type="entry name" value="Kelch-type beta propeller"/>
    <property type="match status" value="1"/>
</dbReference>
<reference evidence="2" key="1">
    <citation type="submission" date="2020-08" db="EMBL/GenBank/DDBJ databases">
        <title>Multicomponent nature underlies the extraordinary mechanical properties of spider dragline silk.</title>
        <authorList>
            <person name="Kono N."/>
            <person name="Nakamura H."/>
            <person name="Mori M."/>
            <person name="Yoshida Y."/>
            <person name="Ohtoshi R."/>
            <person name="Malay A.D."/>
            <person name="Moran D.A.P."/>
            <person name="Tomita M."/>
            <person name="Numata K."/>
            <person name="Arakawa K."/>
        </authorList>
    </citation>
    <scope>NUCLEOTIDE SEQUENCE</scope>
</reference>
<sequence>MTTRLPPACYQSSLVWKLFHLSSETKPVLSLLYITLFYFPDGNIYVFGGFRTQTMEQMINTVYFDKKNNAWKPLCELPKRAAGFVVAVSGN</sequence>
<proteinExistence type="predicted"/>
<dbReference type="InterPro" id="IPR015915">
    <property type="entry name" value="Kelch-typ_b-propeller"/>
</dbReference>
<feature type="transmembrane region" description="Helical" evidence="1">
    <location>
        <begin position="28"/>
        <end position="48"/>
    </location>
</feature>
<keyword evidence="1" id="KW-0472">Membrane</keyword>
<keyword evidence="3" id="KW-1185">Reference proteome</keyword>
<dbReference type="Pfam" id="PF07646">
    <property type="entry name" value="Kelch_2"/>
    <property type="match status" value="1"/>
</dbReference>
<dbReference type="EMBL" id="BMAV01003517">
    <property type="protein sequence ID" value="GFY43157.1"/>
    <property type="molecule type" value="Genomic_DNA"/>
</dbReference>
<dbReference type="SUPFAM" id="SSF117281">
    <property type="entry name" value="Kelch motif"/>
    <property type="match status" value="1"/>
</dbReference>
<dbReference type="OrthoDB" id="6425464at2759"/>
<keyword evidence="1" id="KW-1133">Transmembrane helix</keyword>
<evidence type="ECO:0000313" key="3">
    <source>
        <dbReference type="Proteomes" id="UP000886998"/>
    </source>
</evidence>
<gene>
    <name evidence="2" type="ORF">TNIN_235481</name>
</gene>